<comment type="caution">
    <text evidence="2">The sequence shown here is derived from an EMBL/GenBank/DDBJ whole genome shotgun (WGS) entry which is preliminary data.</text>
</comment>
<keyword evidence="3" id="KW-1185">Reference proteome</keyword>
<name>A0A5B7I3B9_PORTR</name>
<proteinExistence type="predicted"/>
<dbReference type="AlphaFoldDB" id="A0A5B7I3B9"/>
<feature type="region of interest" description="Disordered" evidence="1">
    <location>
        <begin position="1"/>
        <end position="22"/>
    </location>
</feature>
<organism evidence="2 3">
    <name type="scientific">Portunus trituberculatus</name>
    <name type="common">Swimming crab</name>
    <name type="synonym">Neptunus trituberculatus</name>
    <dbReference type="NCBI Taxonomy" id="210409"/>
    <lineage>
        <taxon>Eukaryota</taxon>
        <taxon>Metazoa</taxon>
        <taxon>Ecdysozoa</taxon>
        <taxon>Arthropoda</taxon>
        <taxon>Crustacea</taxon>
        <taxon>Multicrustacea</taxon>
        <taxon>Malacostraca</taxon>
        <taxon>Eumalacostraca</taxon>
        <taxon>Eucarida</taxon>
        <taxon>Decapoda</taxon>
        <taxon>Pleocyemata</taxon>
        <taxon>Brachyura</taxon>
        <taxon>Eubrachyura</taxon>
        <taxon>Portunoidea</taxon>
        <taxon>Portunidae</taxon>
        <taxon>Portuninae</taxon>
        <taxon>Portunus</taxon>
    </lineage>
</organism>
<accession>A0A5B7I3B9</accession>
<dbReference type="Proteomes" id="UP000324222">
    <property type="component" value="Unassembled WGS sequence"/>
</dbReference>
<gene>
    <name evidence="2" type="ORF">E2C01_071064</name>
</gene>
<evidence type="ECO:0000313" key="2">
    <source>
        <dbReference type="EMBL" id="MPC76645.1"/>
    </source>
</evidence>
<reference evidence="2 3" key="1">
    <citation type="submission" date="2019-05" db="EMBL/GenBank/DDBJ databases">
        <title>Another draft genome of Portunus trituberculatus and its Hox gene families provides insights of decapod evolution.</title>
        <authorList>
            <person name="Jeong J.-H."/>
            <person name="Song I."/>
            <person name="Kim S."/>
            <person name="Choi T."/>
            <person name="Kim D."/>
            <person name="Ryu S."/>
            <person name="Kim W."/>
        </authorList>
    </citation>
    <scope>NUCLEOTIDE SEQUENCE [LARGE SCALE GENOMIC DNA]</scope>
    <source>
        <tissue evidence="2">Muscle</tissue>
    </source>
</reference>
<protein>
    <submittedName>
        <fullName evidence="2">Uncharacterized protein</fullName>
    </submittedName>
</protein>
<sequence length="60" mass="6439">MGRVGVGRAKTGQGGAGVRRMRGQSGVELEEETFRLVCKGRVCRPQTLVKAMLSCRCLGT</sequence>
<evidence type="ECO:0000256" key="1">
    <source>
        <dbReference type="SAM" id="MobiDB-lite"/>
    </source>
</evidence>
<evidence type="ECO:0000313" key="3">
    <source>
        <dbReference type="Proteomes" id="UP000324222"/>
    </source>
</evidence>
<dbReference type="EMBL" id="VSRR010043847">
    <property type="protein sequence ID" value="MPC76645.1"/>
    <property type="molecule type" value="Genomic_DNA"/>
</dbReference>